<accession>A0ABT6LAF9</accession>
<gene>
    <name evidence="2" type="ORF">M2272_005629</name>
</gene>
<keyword evidence="3" id="KW-1185">Reference proteome</keyword>
<sequence length="226" mass="24730">MRGKSIGPKLQEVLQLLAAGQSDDLVVLELDHLSRSIVNASNIIEAAQQQRWSLAILDLTTAAGRSQAMMLISFAQNERELISERTKSTLAAKKRRCEPAKGLDDSPAADELSRLVVRSVFDLKRSLSQLKDRTDCLVVHNVADLLWCQDRVTILHAAKQHAGDLGLTLCLSSDLEGTGSSLFSFSIKLSGFCLSLCGLCSCLRGLCLQLVSFGSYVPNEIEQREQ</sequence>
<evidence type="ECO:0000313" key="2">
    <source>
        <dbReference type="EMBL" id="MDH6198965.1"/>
    </source>
</evidence>
<dbReference type="Proteomes" id="UP001160130">
    <property type="component" value="Unassembled WGS sequence"/>
</dbReference>
<evidence type="ECO:0000259" key="1">
    <source>
        <dbReference type="PROSITE" id="PS51736"/>
    </source>
</evidence>
<dbReference type="InterPro" id="IPR006119">
    <property type="entry name" value="Resolv_N"/>
</dbReference>
<dbReference type="Gene3D" id="3.40.50.1390">
    <property type="entry name" value="Resolvase, N-terminal catalytic domain"/>
    <property type="match status" value="1"/>
</dbReference>
<organism evidence="2 3">
    <name type="scientific">Mycolicibacterium frederiksbergense</name>
    <dbReference type="NCBI Taxonomy" id="117567"/>
    <lineage>
        <taxon>Bacteria</taxon>
        <taxon>Bacillati</taxon>
        <taxon>Actinomycetota</taxon>
        <taxon>Actinomycetes</taxon>
        <taxon>Mycobacteriales</taxon>
        <taxon>Mycobacteriaceae</taxon>
        <taxon>Mycolicibacterium</taxon>
    </lineage>
</organism>
<dbReference type="EMBL" id="JARXVE010000013">
    <property type="protein sequence ID" value="MDH6198965.1"/>
    <property type="molecule type" value="Genomic_DNA"/>
</dbReference>
<name>A0ABT6LAF9_9MYCO</name>
<dbReference type="SMART" id="SM00857">
    <property type="entry name" value="Resolvase"/>
    <property type="match status" value="1"/>
</dbReference>
<dbReference type="InterPro" id="IPR036162">
    <property type="entry name" value="Resolvase-like_N_sf"/>
</dbReference>
<reference evidence="2 3" key="1">
    <citation type="submission" date="2023-04" db="EMBL/GenBank/DDBJ databases">
        <title>Forest soil microbial communities from Buena Vista Peninsula, Colon Province, Panama.</title>
        <authorList>
            <person name="Bouskill N."/>
        </authorList>
    </citation>
    <scope>NUCLEOTIDE SEQUENCE [LARGE SCALE GENOMIC DNA]</scope>
    <source>
        <strain evidence="2 3">AC80</strain>
    </source>
</reference>
<dbReference type="PROSITE" id="PS51736">
    <property type="entry name" value="RECOMBINASES_3"/>
    <property type="match status" value="1"/>
</dbReference>
<feature type="domain" description="Resolvase/invertase-type recombinase catalytic" evidence="1">
    <location>
        <begin position="1"/>
        <end position="97"/>
    </location>
</feature>
<dbReference type="SUPFAM" id="SSF53041">
    <property type="entry name" value="Resolvase-like"/>
    <property type="match status" value="1"/>
</dbReference>
<comment type="caution">
    <text evidence="2">The sequence shown here is derived from an EMBL/GenBank/DDBJ whole genome shotgun (WGS) entry which is preliminary data.</text>
</comment>
<evidence type="ECO:0000313" key="3">
    <source>
        <dbReference type="Proteomes" id="UP001160130"/>
    </source>
</evidence>
<dbReference type="Pfam" id="PF00239">
    <property type="entry name" value="Resolvase"/>
    <property type="match status" value="1"/>
</dbReference>
<dbReference type="RefSeq" id="WP_280835522.1">
    <property type="nucleotide sequence ID" value="NZ_JARXVE010000013.1"/>
</dbReference>
<protein>
    <recommendedName>
        <fullName evidence="1">Resolvase/invertase-type recombinase catalytic domain-containing protein</fullName>
    </recommendedName>
</protein>
<proteinExistence type="predicted"/>